<comment type="subcellular location">
    <subcellularLocation>
        <location evidence="1">Nucleus</location>
    </subcellularLocation>
</comment>
<dbReference type="AlphaFoldDB" id="A0ABD0NYR7"/>
<proteinExistence type="predicted"/>
<evidence type="ECO:0000256" key="3">
    <source>
        <dbReference type="SAM" id="MobiDB-lite"/>
    </source>
</evidence>
<keyword evidence="2" id="KW-0539">Nucleus</keyword>
<dbReference type="EMBL" id="JAMKFB020000019">
    <property type="protein sequence ID" value="KAL0166680.1"/>
    <property type="molecule type" value="Genomic_DNA"/>
</dbReference>
<name>A0ABD0NYR7_CIRMR</name>
<organism evidence="4 5">
    <name type="scientific">Cirrhinus mrigala</name>
    <name type="common">Mrigala</name>
    <dbReference type="NCBI Taxonomy" id="683832"/>
    <lineage>
        <taxon>Eukaryota</taxon>
        <taxon>Metazoa</taxon>
        <taxon>Chordata</taxon>
        <taxon>Craniata</taxon>
        <taxon>Vertebrata</taxon>
        <taxon>Euteleostomi</taxon>
        <taxon>Actinopterygii</taxon>
        <taxon>Neopterygii</taxon>
        <taxon>Teleostei</taxon>
        <taxon>Ostariophysi</taxon>
        <taxon>Cypriniformes</taxon>
        <taxon>Cyprinidae</taxon>
        <taxon>Labeoninae</taxon>
        <taxon>Labeonini</taxon>
        <taxon>Cirrhinus</taxon>
    </lineage>
</organism>
<keyword evidence="5" id="KW-1185">Reference proteome</keyword>
<evidence type="ECO:0000313" key="5">
    <source>
        <dbReference type="Proteomes" id="UP001529510"/>
    </source>
</evidence>
<dbReference type="Proteomes" id="UP001529510">
    <property type="component" value="Unassembled WGS sequence"/>
</dbReference>
<feature type="region of interest" description="Disordered" evidence="3">
    <location>
        <begin position="1"/>
        <end position="142"/>
    </location>
</feature>
<feature type="compositionally biased region" description="Acidic residues" evidence="3">
    <location>
        <begin position="86"/>
        <end position="98"/>
    </location>
</feature>
<feature type="compositionally biased region" description="Low complexity" evidence="3">
    <location>
        <begin position="121"/>
        <end position="136"/>
    </location>
</feature>
<dbReference type="PANTHER" id="PTHR46147">
    <property type="entry name" value="HISTONE-LYSINE N-METHYLTRANSFERASE ASH1"/>
    <property type="match status" value="1"/>
</dbReference>
<dbReference type="PANTHER" id="PTHR46147:SF1">
    <property type="entry name" value="HISTONE-LYSINE N-METHYLTRANSFERASE ASH1L"/>
    <property type="match status" value="1"/>
</dbReference>
<comment type="caution">
    <text evidence="4">The sequence shown here is derived from an EMBL/GenBank/DDBJ whole genome shotgun (WGS) entry which is preliminary data.</text>
</comment>
<evidence type="ECO:0000313" key="4">
    <source>
        <dbReference type="EMBL" id="KAL0166680.1"/>
    </source>
</evidence>
<gene>
    <name evidence="4" type="ORF">M9458_038524</name>
</gene>
<feature type="non-terminal residue" evidence="4">
    <location>
        <position position="1"/>
    </location>
</feature>
<feature type="compositionally biased region" description="Basic and acidic residues" evidence="3">
    <location>
        <begin position="99"/>
        <end position="120"/>
    </location>
</feature>
<sequence length="171" mass="18787">PHYVPDNYKRNGGRSAWKSERPKGAATCDEEPSPSASCDRLSAGFSRDGDEEGGRGAEAEIETPQEEASAPVPQLSTSQERRTGGEEEDVEEEEEGEERGERRETDEASRERGGGGREASDAPCSSSLSSSPLHPSILGRREAQRERLNKILLDLLHRAPSKNGKRQKRFI</sequence>
<protein>
    <submittedName>
        <fullName evidence="4">Uncharacterized protein</fullName>
    </submittedName>
</protein>
<dbReference type="GO" id="GO:0005634">
    <property type="term" value="C:nucleus"/>
    <property type="evidence" value="ECO:0007669"/>
    <property type="project" value="UniProtKB-SubCell"/>
</dbReference>
<reference evidence="4 5" key="1">
    <citation type="submission" date="2024-05" db="EMBL/GenBank/DDBJ databases">
        <title>Genome sequencing and assembly of Indian major carp, Cirrhinus mrigala (Hamilton, 1822).</title>
        <authorList>
            <person name="Mohindra V."/>
            <person name="Chowdhury L.M."/>
            <person name="Lal K."/>
            <person name="Jena J.K."/>
        </authorList>
    </citation>
    <scope>NUCLEOTIDE SEQUENCE [LARGE SCALE GENOMIC DNA]</scope>
    <source>
        <strain evidence="4">CM1030</strain>
        <tissue evidence="4">Blood</tissue>
    </source>
</reference>
<accession>A0ABD0NYR7</accession>
<evidence type="ECO:0000256" key="2">
    <source>
        <dbReference type="ARBA" id="ARBA00023242"/>
    </source>
</evidence>
<evidence type="ECO:0000256" key="1">
    <source>
        <dbReference type="ARBA" id="ARBA00004123"/>
    </source>
</evidence>